<gene>
    <name evidence="2" type="ORF">EIM92_07755</name>
</gene>
<accession>A0A3Q8SAJ8</accession>
<evidence type="ECO:0008006" key="4">
    <source>
        <dbReference type="Google" id="ProtNLM"/>
    </source>
</evidence>
<proteinExistence type="predicted"/>
<evidence type="ECO:0000313" key="2">
    <source>
        <dbReference type="EMBL" id="AZK46097.1"/>
    </source>
</evidence>
<dbReference type="RefSeq" id="WP_125082168.1">
    <property type="nucleotide sequence ID" value="NZ_CP034248.1"/>
</dbReference>
<organism evidence="2 3">
    <name type="scientific">Paenibacillus lentus</name>
    <dbReference type="NCBI Taxonomy" id="1338368"/>
    <lineage>
        <taxon>Bacteria</taxon>
        <taxon>Bacillati</taxon>
        <taxon>Bacillota</taxon>
        <taxon>Bacilli</taxon>
        <taxon>Bacillales</taxon>
        <taxon>Paenibacillaceae</taxon>
        <taxon>Paenibacillus</taxon>
    </lineage>
</organism>
<dbReference type="EMBL" id="CP034248">
    <property type="protein sequence ID" value="AZK46097.1"/>
    <property type="molecule type" value="Genomic_DNA"/>
</dbReference>
<dbReference type="Proteomes" id="UP000273145">
    <property type="component" value="Chromosome"/>
</dbReference>
<feature type="region of interest" description="Disordered" evidence="1">
    <location>
        <begin position="36"/>
        <end position="61"/>
    </location>
</feature>
<evidence type="ECO:0000256" key="1">
    <source>
        <dbReference type="SAM" id="MobiDB-lite"/>
    </source>
</evidence>
<dbReference type="AlphaFoldDB" id="A0A3Q8SAJ8"/>
<protein>
    <recommendedName>
        <fullName evidence="4">Lipoprotein</fullName>
    </recommendedName>
</protein>
<name>A0A3Q8SAJ8_9BACL</name>
<dbReference type="PROSITE" id="PS51257">
    <property type="entry name" value="PROKAR_LIPOPROTEIN"/>
    <property type="match status" value="1"/>
</dbReference>
<dbReference type="OrthoDB" id="2608759at2"/>
<evidence type="ECO:0000313" key="3">
    <source>
        <dbReference type="Proteomes" id="UP000273145"/>
    </source>
</evidence>
<dbReference type="KEGG" id="plen:EIM92_07755"/>
<feature type="compositionally biased region" description="Low complexity" evidence="1">
    <location>
        <begin position="40"/>
        <end position="51"/>
    </location>
</feature>
<sequence length="192" mass="20541">MTNSKVSWGYGFKMTVFLLVVSTSILLCGCTNSPQTGSQEAAHAPKAEAPATNGTNANLAAEQPNPQQNEAITGSETEGLPSGVKVKKVIKDITLKNNYHKKVELLTDGGKRVTITDPNGGLVLLNLEYEGTILEANGRKVTVQVDGGEQQTITIPDKVMIEDDDNLGLNKGVEMEWSVDVDGNIQSVELDD</sequence>
<feature type="compositionally biased region" description="Polar residues" evidence="1">
    <location>
        <begin position="52"/>
        <end position="61"/>
    </location>
</feature>
<keyword evidence="3" id="KW-1185">Reference proteome</keyword>
<reference evidence="2 3" key="1">
    <citation type="submission" date="2018-11" db="EMBL/GenBank/DDBJ databases">
        <title>Genome sequencing of Paenibacillus lentus DSM25539(T).</title>
        <authorList>
            <person name="Kook J.-K."/>
            <person name="Park S.-N."/>
            <person name="Lim Y.K."/>
        </authorList>
    </citation>
    <scope>NUCLEOTIDE SEQUENCE [LARGE SCALE GENOMIC DNA]</scope>
    <source>
        <strain evidence="2 3">DSM 25539</strain>
    </source>
</reference>